<dbReference type="InterPro" id="IPR001357">
    <property type="entry name" value="BRCT_dom"/>
</dbReference>
<evidence type="ECO:0000313" key="9">
    <source>
        <dbReference type="Proteomes" id="UP001174677"/>
    </source>
</evidence>
<dbReference type="SMART" id="SM00292">
    <property type="entry name" value="BRCT"/>
    <property type="match status" value="4"/>
</dbReference>
<keyword evidence="1" id="KW-0479">Metal-binding</keyword>
<feature type="compositionally biased region" description="Acidic residues" evidence="5">
    <location>
        <begin position="696"/>
        <end position="709"/>
    </location>
</feature>
<evidence type="ECO:0000256" key="2">
    <source>
        <dbReference type="ARBA" id="ARBA00022771"/>
    </source>
</evidence>
<feature type="region of interest" description="Disordered" evidence="5">
    <location>
        <begin position="828"/>
        <end position="861"/>
    </location>
</feature>
<dbReference type="InterPro" id="IPR013083">
    <property type="entry name" value="Znf_RING/FYVE/PHD"/>
</dbReference>
<feature type="compositionally biased region" description="Polar residues" evidence="5">
    <location>
        <begin position="296"/>
        <end position="305"/>
    </location>
</feature>
<keyword evidence="2 4" id="KW-0863">Zinc-finger</keyword>
<reference evidence="8" key="1">
    <citation type="journal article" date="2023" name="Plant Biotechnol. J.">
        <title>Chromosome-level wild Hevea brasiliensis genome provides new tools for genomic-assisted breeding and valuable loci to elevate rubber yield.</title>
        <authorList>
            <person name="Cheng H."/>
            <person name="Song X."/>
            <person name="Hu Y."/>
            <person name="Wu T."/>
            <person name="Yang Q."/>
            <person name="An Z."/>
            <person name="Feng S."/>
            <person name="Deng Z."/>
            <person name="Wu W."/>
            <person name="Zeng X."/>
            <person name="Tu M."/>
            <person name="Wang X."/>
            <person name="Huang H."/>
        </authorList>
    </citation>
    <scope>NUCLEOTIDE SEQUENCE</scope>
    <source>
        <strain evidence="8">MT/VB/25A 57/8</strain>
    </source>
</reference>
<dbReference type="Pfam" id="PF12738">
    <property type="entry name" value="PTCB-BRCT"/>
    <property type="match status" value="1"/>
</dbReference>
<evidence type="ECO:0000256" key="4">
    <source>
        <dbReference type="PROSITE-ProRule" id="PRU00146"/>
    </source>
</evidence>
<dbReference type="Gene3D" id="3.30.40.10">
    <property type="entry name" value="Zinc/RING finger domain, C3HC4 (zinc finger)"/>
    <property type="match status" value="1"/>
</dbReference>
<dbReference type="SUPFAM" id="SSF52113">
    <property type="entry name" value="BRCT domain"/>
    <property type="match status" value="3"/>
</dbReference>
<feature type="compositionally biased region" description="Basic and acidic residues" evidence="5">
    <location>
        <begin position="726"/>
        <end position="740"/>
    </location>
</feature>
<dbReference type="Gene3D" id="3.40.50.10190">
    <property type="entry name" value="BRCT domain"/>
    <property type="match status" value="4"/>
</dbReference>
<dbReference type="Pfam" id="PF00533">
    <property type="entry name" value="BRCT"/>
    <property type="match status" value="1"/>
</dbReference>
<feature type="compositionally biased region" description="Polar residues" evidence="5">
    <location>
        <begin position="315"/>
        <end position="331"/>
    </location>
</feature>
<dbReference type="PROSITE" id="PS50172">
    <property type="entry name" value="BRCT"/>
    <property type="match status" value="2"/>
</dbReference>
<dbReference type="InterPro" id="IPR019787">
    <property type="entry name" value="Znf_PHD-finger"/>
</dbReference>
<dbReference type="PROSITE" id="PS50016">
    <property type="entry name" value="ZF_PHD_2"/>
    <property type="match status" value="1"/>
</dbReference>
<feature type="region of interest" description="Disordered" evidence="5">
    <location>
        <begin position="779"/>
        <end position="808"/>
    </location>
</feature>
<comment type="caution">
    <text evidence="8">The sequence shown here is derived from an EMBL/GenBank/DDBJ whole genome shotgun (WGS) entry which is preliminary data.</text>
</comment>
<feature type="domain" description="BRCT" evidence="7">
    <location>
        <begin position="109"/>
        <end position="193"/>
    </location>
</feature>
<organism evidence="8 9">
    <name type="scientific">Hevea brasiliensis</name>
    <name type="common">Para rubber tree</name>
    <name type="synonym">Siphonia brasiliensis</name>
    <dbReference type="NCBI Taxonomy" id="3981"/>
    <lineage>
        <taxon>Eukaryota</taxon>
        <taxon>Viridiplantae</taxon>
        <taxon>Streptophyta</taxon>
        <taxon>Embryophyta</taxon>
        <taxon>Tracheophyta</taxon>
        <taxon>Spermatophyta</taxon>
        <taxon>Magnoliopsida</taxon>
        <taxon>eudicotyledons</taxon>
        <taxon>Gunneridae</taxon>
        <taxon>Pentapetalae</taxon>
        <taxon>rosids</taxon>
        <taxon>fabids</taxon>
        <taxon>Malpighiales</taxon>
        <taxon>Euphorbiaceae</taxon>
        <taxon>Crotonoideae</taxon>
        <taxon>Micrandreae</taxon>
        <taxon>Hevea</taxon>
    </lineage>
</organism>
<dbReference type="PANTHER" id="PTHR47181">
    <property type="entry name" value="BRCA1 C TERMINUS DOMAIN CONTAINING PROTEIN, EXPRESSED"/>
    <property type="match status" value="1"/>
</dbReference>
<feature type="compositionally biased region" description="Polar residues" evidence="5">
    <location>
        <begin position="345"/>
        <end position="361"/>
    </location>
</feature>
<evidence type="ECO:0000256" key="5">
    <source>
        <dbReference type="SAM" id="MobiDB-lite"/>
    </source>
</evidence>
<feature type="domain" description="PHD-type" evidence="6">
    <location>
        <begin position="1158"/>
        <end position="1214"/>
    </location>
</feature>
<dbReference type="PANTHER" id="PTHR47181:SF2">
    <property type="entry name" value="BRCA1 C TERMINUS DOMAIN CONTAINING PROTEIN, EXPRESSED"/>
    <property type="match status" value="1"/>
</dbReference>
<keyword evidence="3" id="KW-0862">Zinc</keyword>
<name>A0ABQ9LYQ3_HEVBR</name>
<gene>
    <name evidence="8" type="ORF">P3X46_015062</name>
</gene>
<feature type="region of interest" description="Disordered" evidence="5">
    <location>
        <begin position="687"/>
        <end position="763"/>
    </location>
</feature>
<feature type="compositionally biased region" description="Basic and acidic residues" evidence="5">
    <location>
        <begin position="748"/>
        <end position="763"/>
    </location>
</feature>
<accession>A0ABQ9LYQ3</accession>
<feature type="region of interest" description="Disordered" evidence="5">
    <location>
        <begin position="566"/>
        <end position="585"/>
    </location>
</feature>
<dbReference type="InterPro" id="IPR044254">
    <property type="entry name" value="At4g02110-like"/>
</dbReference>
<proteinExistence type="predicted"/>
<feature type="compositionally biased region" description="Basic and acidic residues" evidence="5">
    <location>
        <begin position="846"/>
        <end position="861"/>
    </location>
</feature>
<evidence type="ECO:0000259" key="7">
    <source>
        <dbReference type="PROSITE" id="PS50172"/>
    </source>
</evidence>
<dbReference type="EMBL" id="JARPOI010000009">
    <property type="protein sequence ID" value="KAJ9171743.1"/>
    <property type="molecule type" value="Genomic_DNA"/>
</dbReference>
<evidence type="ECO:0000259" key="6">
    <source>
        <dbReference type="PROSITE" id="PS50016"/>
    </source>
</evidence>
<protein>
    <recommendedName>
        <fullName evidence="10">BRCT domain-containing protein</fullName>
    </recommendedName>
</protein>
<evidence type="ECO:0000313" key="8">
    <source>
        <dbReference type="EMBL" id="KAJ9171743.1"/>
    </source>
</evidence>
<keyword evidence="9" id="KW-1185">Reference proteome</keyword>
<dbReference type="SUPFAM" id="SSF57903">
    <property type="entry name" value="FYVE/PHD zinc finger"/>
    <property type="match status" value="1"/>
</dbReference>
<dbReference type="InterPro" id="IPR011011">
    <property type="entry name" value="Znf_FYVE_PHD"/>
</dbReference>
<feature type="region of interest" description="Disordered" evidence="5">
    <location>
        <begin position="296"/>
        <end position="373"/>
    </location>
</feature>
<sequence length="1227" mass="135096">MLKANSPSKAFFAVRFLLFGFDPINEREVRAKLLNGGGIDAGQYGQNCTHVIVDNILFDDPLCVTARKDGKTLVTGLWVDHGYEIGMAVDATSIMYRPLRDLNGIAGAKNLIICLTGYQRQDRDDIMTMVGLMGAQFSKPLVANKVTHLICYKFEGEKYELAKKLKKIKLVNHRWLEDCLRDWELLPEDNYSKSGYELEVMEAEAKDSEEEAGVPALKQSSHEMANNSPHLRMGTPKPCQLPKSTGELPKMAQNISKPEGLPSVVNGKDMLVTPSRKNRSASGFISNFVSEVSACPVSSTSNDASSVGLPDPQERTPNSTEGGNDLENISRSAERPYSDAKFSAVSYTRKTPRKSPTSTFSGELGHIRGSPKFQLGESINKTSVEVEYAKGLTGSDHAEHLQKGIEPFCKEASSSKKQKIDVSCFNPKSQNMSHDPPRSVTGSPSVSCNQGLEQASLVDGLSKINNQYHDVTGSPSVSLDAAQKSHADVSTGKSSKFKAKPFAQDLLFLENAVSENDQNENLDEKMLQTSLKTLRKSSLVSKPEGGDFGVKKSENVVADAEAACHLQQDKQVPSPPNRNSETEKSQVIANLEKLQEGNGNLITKPGRIKMIAKKTLGSRSKLKSNANQKGSIYLKKVAAQNEPVVGLSIETADHENSSSFNDHATFPETVNVIAAKEAETQIGTKSRDNVENETTFMDDETEAPEDNDTSEGILDEVKAGVVDLSPKADDKMEVKPDGARHSTNNAAADRDDGAKEEKNAVQLQQKDKTICKANCMKGKLRQGKKQPPGKSKIKTVPPVSGHAKSKKVSVREETCNGKDIVETAIEEEKGKPCSAGQTKSRNVSKRKSDNSMEAEKENKPIVDGDQRISQFKGHVRKTTLKSDNVSMKIKQKSGKSNLNCILVREVSKQVKTEPIWFILSGHKLQRKEFQQVIRRLKGKFFRDSHQWSYQATHFIAPDPIRRTEKFFAAAASGRWILKTDYLASCSQAGRFVDEEPYEWHKHGLSEDGAINLEAPRKWRLLREKTGHGAFNGMRVIIYGECIAPSLDTLKRVVKAGDGTILATSPPYTRFLTSGVDYAIISPGMPRVDLWVQEFLRHEIPCIAADYLVEYVCKPGYSLERHVLYNTHAWAEKSFANLLSKAEEIVEDLTPSDDYSGDDIACQVCGCRNRGEVMLICGDESGSVGCGIGMHIDCCDPPLENIPEEDWFCADCSSSNSNSSPKRRKGLN</sequence>
<feature type="region of interest" description="Disordered" evidence="5">
    <location>
        <begin position="427"/>
        <end position="447"/>
    </location>
</feature>
<evidence type="ECO:0000256" key="1">
    <source>
        <dbReference type="ARBA" id="ARBA00022723"/>
    </source>
</evidence>
<evidence type="ECO:0008006" key="10">
    <source>
        <dbReference type="Google" id="ProtNLM"/>
    </source>
</evidence>
<evidence type="ECO:0000256" key="3">
    <source>
        <dbReference type="ARBA" id="ARBA00022833"/>
    </source>
</evidence>
<feature type="domain" description="BRCT" evidence="7">
    <location>
        <begin position="917"/>
        <end position="999"/>
    </location>
</feature>
<dbReference type="InterPro" id="IPR036420">
    <property type="entry name" value="BRCT_dom_sf"/>
</dbReference>
<dbReference type="CDD" id="cd17738">
    <property type="entry name" value="BRCT_TopBP1_rpt7"/>
    <property type="match status" value="1"/>
</dbReference>
<dbReference type="Proteomes" id="UP001174677">
    <property type="component" value="Chromosome 9"/>
</dbReference>